<feature type="compositionally biased region" description="Basic and acidic residues" evidence="1">
    <location>
        <begin position="27"/>
        <end position="45"/>
    </location>
</feature>
<evidence type="ECO:0000256" key="1">
    <source>
        <dbReference type="SAM" id="MobiDB-lite"/>
    </source>
</evidence>
<evidence type="ECO:0000313" key="3">
    <source>
        <dbReference type="Proteomes" id="UP001295462"/>
    </source>
</evidence>
<dbReference type="AlphaFoldDB" id="A0AAU9QPI4"/>
<comment type="caution">
    <text evidence="2">The sequence shown here is derived from an EMBL/GenBank/DDBJ whole genome shotgun (WGS) entry which is preliminary data.</text>
</comment>
<gene>
    <name evidence="2" type="ORF">THF1A12_300063</name>
</gene>
<evidence type="ECO:0000313" key="2">
    <source>
        <dbReference type="EMBL" id="CAH1596821.1"/>
    </source>
</evidence>
<sequence length="56" mass="6754">MLNIWVYLIVNLFNRNYFESPLLRQENPTKETNSRVIRESREPDLCKNTISKPSRE</sequence>
<feature type="region of interest" description="Disordered" evidence="1">
    <location>
        <begin position="23"/>
        <end position="56"/>
    </location>
</feature>
<dbReference type="Proteomes" id="UP001295462">
    <property type="component" value="Unassembled WGS sequence"/>
</dbReference>
<dbReference type="EMBL" id="CAKMUD010000084">
    <property type="protein sequence ID" value="CAH1596821.1"/>
    <property type="molecule type" value="Genomic_DNA"/>
</dbReference>
<organism evidence="2 3">
    <name type="scientific">Vibrio jasicida</name>
    <dbReference type="NCBI Taxonomy" id="766224"/>
    <lineage>
        <taxon>Bacteria</taxon>
        <taxon>Pseudomonadati</taxon>
        <taxon>Pseudomonadota</taxon>
        <taxon>Gammaproteobacteria</taxon>
        <taxon>Vibrionales</taxon>
        <taxon>Vibrionaceae</taxon>
        <taxon>Vibrio</taxon>
    </lineage>
</organism>
<reference evidence="2" key="1">
    <citation type="submission" date="2022-01" db="EMBL/GenBank/DDBJ databases">
        <authorList>
            <person name="Lagorce A."/>
        </authorList>
    </citation>
    <scope>NUCLEOTIDE SEQUENCE</scope>
    <source>
        <strain evidence="2">Th15_F1_A12</strain>
    </source>
</reference>
<name>A0AAU9QPI4_9VIBR</name>
<protein>
    <submittedName>
        <fullName evidence="2">Uncharacterized protein</fullName>
    </submittedName>
</protein>
<accession>A0AAU9QPI4</accession>
<proteinExistence type="predicted"/>